<dbReference type="Gene3D" id="3.40.190.10">
    <property type="entry name" value="Periplasmic binding protein-like II"/>
    <property type="match status" value="2"/>
</dbReference>
<dbReference type="KEGG" id="proo:MJB10_20435"/>
<keyword evidence="1" id="KW-1003">Cell membrane</keyword>
<keyword evidence="5" id="KW-0449">Lipoprotein</keyword>
<evidence type="ECO:0000256" key="6">
    <source>
        <dbReference type="SAM" id="SignalP"/>
    </source>
</evidence>
<keyword evidence="8" id="KW-1185">Reference proteome</keyword>
<dbReference type="PANTHER" id="PTHR43649">
    <property type="entry name" value="ARABINOSE-BINDING PROTEIN-RELATED"/>
    <property type="match status" value="1"/>
</dbReference>
<dbReference type="InterPro" id="IPR050490">
    <property type="entry name" value="Bact_solute-bd_prot1"/>
</dbReference>
<keyword evidence="3" id="KW-0472">Membrane</keyword>
<evidence type="ECO:0000256" key="5">
    <source>
        <dbReference type="ARBA" id="ARBA00023288"/>
    </source>
</evidence>
<name>A0AA96LKJ1_9BACL</name>
<feature type="signal peptide" evidence="6">
    <location>
        <begin position="1"/>
        <end position="23"/>
    </location>
</feature>
<keyword evidence="4" id="KW-0564">Palmitate</keyword>
<dbReference type="Pfam" id="PF01547">
    <property type="entry name" value="SBP_bac_1"/>
    <property type="match status" value="1"/>
</dbReference>
<organism evidence="7 8">
    <name type="scientific">Paenibacillus roseopurpureus</name>
    <dbReference type="NCBI Taxonomy" id="2918901"/>
    <lineage>
        <taxon>Bacteria</taxon>
        <taxon>Bacillati</taxon>
        <taxon>Bacillota</taxon>
        <taxon>Bacilli</taxon>
        <taxon>Bacillales</taxon>
        <taxon>Paenibacillaceae</taxon>
        <taxon>Paenibacillus</taxon>
    </lineage>
</organism>
<dbReference type="EMBL" id="CP130319">
    <property type="protein sequence ID" value="WNR43455.1"/>
    <property type="molecule type" value="Genomic_DNA"/>
</dbReference>
<evidence type="ECO:0000313" key="8">
    <source>
        <dbReference type="Proteomes" id="UP001304650"/>
    </source>
</evidence>
<dbReference type="InterPro" id="IPR006059">
    <property type="entry name" value="SBP"/>
</dbReference>
<evidence type="ECO:0000256" key="2">
    <source>
        <dbReference type="ARBA" id="ARBA00022729"/>
    </source>
</evidence>
<dbReference type="Proteomes" id="UP001304650">
    <property type="component" value="Chromosome"/>
</dbReference>
<dbReference type="CDD" id="cd13580">
    <property type="entry name" value="PBP2_AlgQ_like_1"/>
    <property type="match status" value="1"/>
</dbReference>
<protein>
    <submittedName>
        <fullName evidence="7">Extracellular solute-binding protein</fullName>
    </submittedName>
</protein>
<evidence type="ECO:0000256" key="3">
    <source>
        <dbReference type="ARBA" id="ARBA00023136"/>
    </source>
</evidence>
<accession>A0AA96LKJ1</accession>
<dbReference type="RefSeq" id="WP_314797721.1">
    <property type="nucleotide sequence ID" value="NZ_CP130319.1"/>
</dbReference>
<gene>
    <name evidence="7" type="ORF">MJB10_20435</name>
</gene>
<evidence type="ECO:0000256" key="4">
    <source>
        <dbReference type="ARBA" id="ARBA00023139"/>
    </source>
</evidence>
<reference evidence="7" key="1">
    <citation type="submission" date="2022-02" db="EMBL/GenBank/DDBJ databases">
        <title>Paenibacillus sp. MBLB1832 Whole Genome Shotgun Sequencing.</title>
        <authorList>
            <person name="Hwang C.Y."/>
            <person name="Cho E.-S."/>
            <person name="Seo M.-J."/>
        </authorList>
    </citation>
    <scope>NUCLEOTIDE SEQUENCE</scope>
    <source>
        <strain evidence="7">MBLB1832</strain>
    </source>
</reference>
<dbReference type="AlphaFoldDB" id="A0AA96LKJ1"/>
<evidence type="ECO:0000313" key="7">
    <source>
        <dbReference type="EMBL" id="WNR43455.1"/>
    </source>
</evidence>
<feature type="chain" id="PRO_5041718877" evidence="6">
    <location>
        <begin position="24"/>
        <end position="512"/>
    </location>
</feature>
<dbReference type="PROSITE" id="PS51257">
    <property type="entry name" value="PROKAR_LIPOPROTEIN"/>
    <property type="match status" value="1"/>
</dbReference>
<dbReference type="SUPFAM" id="SSF53850">
    <property type="entry name" value="Periplasmic binding protein-like II"/>
    <property type="match status" value="1"/>
</dbReference>
<dbReference type="PANTHER" id="PTHR43649:SF33">
    <property type="entry name" value="POLYGALACTURONAN_RHAMNOGALACTURONAN-BINDING PROTEIN YTCQ"/>
    <property type="match status" value="1"/>
</dbReference>
<proteinExistence type="predicted"/>
<sequence length="512" mass="56833">MKRISQKLLLSTTSMILLTSVLAACGSQGEKPAKSQETPKGPLTVSMMNWYNTPEPPKTDNPIVRKIEELTNTKLNITWIPASAYNDKINVSIASNDLPKVLMVLDSKSSSIINAERSGMFWEIGPLLKSYPNLAKYNANEAVLNNVSVDGKVYGLYRARALARQGVSFRQDWLENLGLAQPKTIDELYNVIKSFTLNDPDKNGKNDTIGLVEAEDSASGAAATGLSGFPTIASFFGAANQWEFQNGKAVPMWTTKENMDAMKFYKKLYDEKLINLDFAATKTSKQNEQFYQGKAGMVFNTLDFIITGGNELKKVNPNAKLDILSKIQGPKGERVFATSGYNGMFLFPKSTVKSEAELKQVLEFFDKLVSDEMLSTWTWGIENMHFKKDANGEPAISDQTAYTNDVSPIKQLPSYDGSLMIWKGKGAADNKFRTMMKDNQAIAVSNPVEPLISQTAVEKGTELNKIISDARVKFILGNLDEVGFNKEVEKWRAQGGDKMIAEYSEQYAKLKK</sequence>
<evidence type="ECO:0000256" key="1">
    <source>
        <dbReference type="ARBA" id="ARBA00022475"/>
    </source>
</evidence>
<keyword evidence="2 6" id="KW-0732">Signal</keyword>